<comment type="caution">
    <text evidence="1">The sequence shown here is derived from an EMBL/GenBank/DDBJ whole genome shotgun (WGS) entry which is preliminary data.</text>
</comment>
<name>A0AAN6YXW8_9PEZI</name>
<evidence type="ECO:0000313" key="2">
    <source>
        <dbReference type="Proteomes" id="UP001302812"/>
    </source>
</evidence>
<accession>A0AAN6YXW8</accession>
<dbReference type="AlphaFoldDB" id="A0AAN6YXW8"/>
<gene>
    <name evidence="1" type="ORF">N656DRAFT_702031</name>
</gene>
<dbReference type="RefSeq" id="XP_064674399.1">
    <property type="nucleotide sequence ID" value="XM_064810989.1"/>
</dbReference>
<dbReference type="Proteomes" id="UP001302812">
    <property type="component" value="Unassembled WGS sequence"/>
</dbReference>
<evidence type="ECO:0000313" key="1">
    <source>
        <dbReference type="EMBL" id="KAK4116829.1"/>
    </source>
</evidence>
<proteinExistence type="predicted"/>
<keyword evidence="2" id="KW-1185">Reference proteome</keyword>
<dbReference type="PANTHER" id="PTHR37852:SF1">
    <property type="entry name" value="HIG1 DOMAIN-CONTAINING PROTEIN"/>
    <property type="match status" value="1"/>
</dbReference>
<dbReference type="EMBL" id="MU853333">
    <property type="protein sequence ID" value="KAK4116829.1"/>
    <property type="molecule type" value="Genomic_DNA"/>
</dbReference>
<dbReference type="GeneID" id="89935114"/>
<dbReference type="PANTHER" id="PTHR37852">
    <property type="entry name" value="YALI0B21208P"/>
    <property type="match status" value="1"/>
</dbReference>
<protein>
    <submittedName>
        <fullName evidence="1">Uncharacterized protein</fullName>
    </submittedName>
</protein>
<sequence length="208" mass="22919">MATAEDKTPPGIPPDLGHLRTKEEMELYYRNCRLSMPPGLRIPMASGLSFLAGFTLGTAKGGKSAGLRFRAEHAHKLPTTTTGWFLYHKSKNYQVAYGGVREGFKMGLKICFWSTATFAIEQMFDSYRGTADLLNTVTSCVAVAGAFSCWNRFSLPMTARTTKAAVVAGLVYGGLQDLLGVARGRRIRYVDWIKRQLGSGQREQPAQQ</sequence>
<reference evidence="1" key="1">
    <citation type="journal article" date="2023" name="Mol. Phylogenet. Evol.">
        <title>Genome-scale phylogeny and comparative genomics of the fungal order Sordariales.</title>
        <authorList>
            <person name="Hensen N."/>
            <person name="Bonometti L."/>
            <person name="Westerberg I."/>
            <person name="Brannstrom I.O."/>
            <person name="Guillou S."/>
            <person name="Cros-Aarteil S."/>
            <person name="Calhoun S."/>
            <person name="Haridas S."/>
            <person name="Kuo A."/>
            <person name="Mondo S."/>
            <person name="Pangilinan J."/>
            <person name="Riley R."/>
            <person name="LaButti K."/>
            <person name="Andreopoulos B."/>
            <person name="Lipzen A."/>
            <person name="Chen C."/>
            <person name="Yan M."/>
            <person name="Daum C."/>
            <person name="Ng V."/>
            <person name="Clum A."/>
            <person name="Steindorff A."/>
            <person name="Ohm R.A."/>
            <person name="Martin F."/>
            <person name="Silar P."/>
            <person name="Natvig D.O."/>
            <person name="Lalanne C."/>
            <person name="Gautier V."/>
            <person name="Ament-Velasquez S.L."/>
            <person name="Kruys A."/>
            <person name="Hutchinson M.I."/>
            <person name="Powell A.J."/>
            <person name="Barry K."/>
            <person name="Miller A.N."/>
            <person name="Grigoriev I.V."/>
            <person name="Debuchy R."/>
            <person name="Gladieux P."/>
            <person name="Hiltunen Thoren M."/>
            <person name="Johannesson H."/>
        </authorList>
    </citation>
    <scope>NUCLEOTIDE SEQUENCE</scope>
    <source>
        <strain evidence="1">CBS 508.74</strain>
    </source>
</reference>
<organism evidence="1 2">
    <name type="scientific">Canariomyces notabilis</name>
    <dbReference type="NCBI Taxonomy" id="2074819"/>
    <lineage>
        <taxon>Eukaryota</taxon>
        <taxon>Fungi</taxon>
        <taxon>Dikarya</taxon>
        <taxon>Ascomycota</taxon>
        <taxon>Pezizomycotina</taxon>
        <taxon>Sordariomycetes</taxon>
        <taxon>Sordariomycetidae</taxon>
        <taxon>Sordariales</taxon>
        <taxon>Chaetomiaceae</taxon>
        <taxon>Canariomyces</taxon>
    </lineage>
</organism>
<reference evidence="1" key="2">
    <citation type="submission" date="2023-05" db="EMBL/GenBank/DDBJ databases">
        <authorList>
            <consortium name="Lawrence Berkeley National Laboratory"/>
            <person name="Steindorff A."/>
            <person name="Hensen N."/>
            <person name="Bonometti L."/>
            <person name="Westerberg I."/>
            <person name="Brannstrom I.O."/>
            <person name="Guillou S."/>
            <person name="Cros-Aarteil S."/>
            <person name="Calhoun S."/>
            <person name="Haridas S."/>
            <person name="Kuo A."/>
            <person name="Mondo S."/>
            <person name="Pangilinan J."/>
            <person name="Riley R."/>
            <person name="Labutti K."/>
            <person name="Andreopoulos B."/>
            <person name="Lipzen A."/>
            <person name="Chen C."/>
            <person name="Yanf M."/>
            <person name="Daum C."/>
            <person name="Ng V."/>
            <person name="Clum A."/>
            <person name="Ohm R."/>
            <person name="Martin F."/>
            <person name="Silar P."/>
            <person name="Natvig D."/>
            <person name="Lalanne C."/>
            <person name="Gautier V."/>
            <person name="Ament-Velasquez S.L."/>
            <person name="Kruys A."/>
            <person name="Hutchinson M.I."/>
            <person name="Powell A.J."/>
            <person name="Barry K."/>
            <person name="Miller A.N."/>
            <person name="Grigoriev I.V."/>
            <person name="Debuchy R."/>
            <person name="Gladieux P."/>
            <person name="Thoren M.H."/>
            <person name="Johannesson H."/>
        </authorList>
    </citation>
    <scope>NUCLEOTIDE SEQUENCE</scope>
    <source>
        <strain evidence="1">CBS 508.74</strain>
    </source>
</reference>